<sequence length="541" mass="59415">MIQYKSVTSLVVTPVFISLVIILSLTFFSVSKTFSVLNQFSELENTVVQVERDFADVLSDFKTQVQEWKNVLLRGHKRDDRDKYWQRFQDNERSIQMRLNDLRGSDTLTLEAKQKIDAFLSAHRNMATKYREGYQAFIDANYDPKVGDSYVRGIDREPAKILGELAELTATEARASIAELKASTRQTLWWLVIAFLTLTVATVYYVVKRLRSHIIKPVKSMAKQLDAMAKADYSVELTYESEHELGVLANAARVLQQKLRNTVSDLNGADDHISAAANTLHDISRVLDDSAQQQTSASASLEQSTNQLSDCAAELRKISEVVSEVSALSNQKMGRCAATFEAANDGFVQLADNVAKSGQVVEALQSRSSNIHGVVNVINEIADQTNLLALNAAIEAARAGEHGRGFAVVADEVRALAAKTQQSTKEINEILGAFEQEAKGAVVAMQTGKELSMSNAKEAQEALNELNSVVAEVAHTAEEAAKLTQVSERQSAVSIDVAAISTQIGSLSQQSRELAARQDVSEHMATATSAFKRIVRSLTRN</sequence>
<keyword evidence="5" id="KW-0472">Membrane</keyword>
<reference evidence="8 9" key="1">
    <citation type="submission" date="2023-06" db="EMBL/GenBank/DDBJ databases">
        <title>Alteromonas sp. ASW11-36 isolated from intertidal sand.</title>
        <authorList>
            <person name="Li Y."/>
        </authorList>
    </citation>
    <scope>NUCLEOTIDE SEQUENCE [LARGE SCALE GENOMIC DNA]</scope>
    <source>
        <strain evidence="8 9">ASW11-36</strain>
    </source>
</reference>
<evidence type="ECO:0000256" key="5">
    <source>
        <dbReference type="SAM" id="Phobius"/>
    </source>
</evidence>
<evidence type="ECO:0000256" key="3">
    <source>
        <dbReference type="ARBA" id="ARBA00029447"/>
    </source>
</evidence>
<dbReference type="RefSeq" id="WP_289363802.1">
    <property type="nucleotide sequence ID" value="NZ_JAUCBP010000002.1"/>
</dbReference>
<comment type="subcellular location">
    <subcellularLocation>
        <location evidence="1">Membrane</location>
    </subcellularLocation>
</comment>
<dbReference type="PROSITE" id="PS50885">
    <property type="entry name" value="HAMP"/>
    <property type="match status" value="1"/>
</dbReference>
<proteinExistence type="inferred from homology"/>
<evidence type="ECO:0000256" key="2">
    <source>
        <dbReference type="ARBA" id="ARBA00023224"/>
    </source>
</evidence>
<dbReference type="SMART" id="SM00283">
    <property type="entry name" value="MA"/>
    <property type="match status" value="1"/>
</dbReference>
<evidence type="ECO:0000259" key="6">
    <source>
        <dbReference type="PROSITE" id="PS50111"/>
    </source>
</evidence>
<protein>
    <submittedName>
        <fullName evidence="8">Methyl-accepting chemotaxis protein</fullName>
    </submittedName>
</protein>
<dbReference type="CDD" id="cd06225">
    <property type="entry name" value="HAMP"/>
    <property type="match status" value="1"/>
</dbReference>
<evidence type="ECO:0000259" key="7">
    <source>
        <dbReference type="PROSITE" id="PS50885"/>
    </source>
</evidence>
<feature type="domain" description="HAMP" evidence="7">
    <location>
        <begin position="212"/>
        <end position="264"/>
    </location>
</feature>
<feature type="domain" description="Methyl-accepting transducer" evidence="6">
    <location>
        <begin position="269"/>
        <end position="505"/>
    </location>
</feature>
<accession>A0ABT7SVY4</accession>
<dbReference type="Pfam" id="PF00672">
    <property type="entry name" value="HAMP"/>
    <property type="match status" value="1"/>
</dbReference>
<dbReference type="InterPro" id="IPR003660">
    <property type="entry name" value="HAMP_dom"/>
</dbReference>
<gene>
    <name evidence="8" type="ORF">QTP81_03700</name>
</gene>
<keyword evidence="5" id="KW-0812">Transmembrane</keyword>
<dbReference type="Gene3D" id="1.10.287.950">
    <property type="entry name" value="Methyl-accepting chemotaxis protein"/>
    <property type="match status" value="1"/>
</dbReference>
<feature type="transmembrane region" description="Helical" evidence="5">
    <location>
        <begin position="188"/>
        <end position="207"/>
    </location>
</feature>
<dbReference type="PANTHER" id="PTHR32089">
    <property type="entry name" value="METHYL-ACCEPTING CHEMOTAXIS PROTEIN MCPB"/>
    <property type="match status" value="1"/>
</dbReference>
<dbReference type="SUPFAM" id="SSF58104">
    <property type="entry name" value="Methyl-accepting chemotaxis protein (MCP) signaling domain"/>
    <property type="match status" value="1"/>
</dbReference>
<keyword evidence="2 4" id="KW-0807">Transducer</keyword>
<dbReference type="Pfam" id="PF00015">
    <property type="entry name" value="MCPsignal"/>
    <property type="match status" value="1"/>
</dbReference>
<evidence type="ECO:0000313" key="9">
    <source>
        <dbReference type="Proteomes" id="UP001234343"/>
    </source>
</evidence>
<feature type="transmembrane region" description="Helical" evidence="5">
    <location>
        <begin position="7"/>
        <end position="30"/>
    </location>
</feature>
<dbReference type="Proteomes" id="UP001234343">
    <property type="component" value="Unassembled WGS sequence"/>
</dbReference>
<evidence type="ECO:0000313" key="8">
    <source>
        <dbReference type="EMBL" id="MDM7859712.1"/>
    </source>
</evidence>
<dbReference type="SMART" id="SM00304">
    <property type="entry name" value="HAMP"/>
    <property type="match status" value="1"/>
</dbReference>
<name>A0ABT7SVY4_9ALTE</name>
<comment type="similarity">
    <text evidence="3">Belongs to the methyl-accepting chemotaxis (MCP) protein family.</text>
</comment>
<keyword evidence="9" id="KW-1185">Reference proteome</keyword>
<dbReference type="EMBL" id="JAUCBP010000002">
    <property type="protein sequence ID" value="MDM7859712.1"/>
    <property type="molecule type" value="Genomic_DNA"/>
</dbReference>
<evidence type="ECO:0000256" key="4">
    <source>
        <dbReference type="PROSITE-ProRule" id="PRU00284"/>
    </source>
</evidence>
<dbReference type="PROSITE" id="PS50111">
    <property type="entry name" value="CHEMOTAXIS_TRANSDUC_2"/>
    <property type="match status" value="1"/>
</dbReference>
<dbReference type="InterPro" id="IPR004090">
    <property type="entry name" value="Chemotax_Me-accpt_rcpt"/>
</dbReference>
<dbReference type="InterPro" id="IPR004089">
    <property type="entry name" value="MCPsignal_dom"/>
</dbReference>
<comment type="caution">
    <text evidence="8">The sequence shown here is derived from an EMBL/GenBank/DDBJ whole genome shotgun (WGS) entry which is preliminary data.</text>
</comment>
<keyword evidence="5" id="KW-1133">Transmembrane helix</keyword>
<dbReference type="PRINTS" id="PR00260">
    <property type="entry name" value="CHEMTRNSDUCR"/>
</dbReference>
<evidence type="ECO:0000256" key="1">
    <source>
        <dbReference type="ARBA" id="ARBA00004370"/>
    </source>
</evidence>
<dbReference type="PANTHER" id="PTHR32089:SF112">
    <property type="entry name" value="LYSOZYME-LIKE PROTEIN-RELATED"/>
    <property type="match status" value="1"/>
</dbReference>
<organism evidence="8 9">
    <name type="scientific">Alteromonas arenosi</name>
    <dbReference type="NCBI Taxonomy" id="3055817"/>
    <lineage>
        <taxon>Bacteria</taxon>
        <taxon>Pseudomonadati</taxon>
        <taxon>Pseudomonadota</taxon>
        <taxon>Gammaproteobacteria</taxon>
        <taxon>Alteromonadales</taxon>
        <taxon>Alteromonadaceae</taxon>
        <taxon>Alteromonas/Salinimonas group</taxon>
        <taxon>Alteromonas</taxon>
    </lineage>
</organism>